<dbReference type="EMBL" id="NCKW01020332">
    <property type="protein sequence ID" value="POM58174.1"/>
    <property type="molecule type" value="Genomic_DNA"/>
</dbReference>
<dbReference type="PANTHER" id="PTHR11439">
    <property type="entry name" value="GAG-POL-RELATED RETROTRANSPOSON"/>
    <property type="match status" value="1"/>
</dbReference>
<organism evidence="2 3">
    <name type="scientific">Phytophthora palmivora</name>
    <dbReference type="NCBI Taxonomy" id="4796"/>
    <lineage>
        <taxon>Eukaryota</taxon>
        <taxon>Sar</taxon>
        <taxon>Stramenopiles</taxon>
        <taxon>Oomycota</taxon>
        <taxon>Peronosporomycetes</taxon>
        <taxon>Peronosporales</taxon>
        <taxon>Peronosporaceae</taxon>
        <taxon>Phytophthora</taxon>
    </lineage>
</organism>
<dbReference type="Proteomes" id="UP000237271">
    <property type="component" value="Unassembled WGS sequence"/>
</dbReference>
<feature type="domain" description="Reverse transcriptase Ty1/copia-type" evidence="1">
    <location>
        <begin position="17"/>
        <end position="105"/>
    </location>
</feature>
<dbReference type="Pfam" id="PF07727">
    <property type="entry name" value="RVT_2"/>
    <property type="match status" value="1"/>
</dbReference>
<sequence>MKCKKDHCLYLKRWEVKGVKHILIVCVDVDDLTLAGSHPSSINDLKAKLSAKFTMRDLGELYYLIKMEIKRDLERNTLNLSQQKYINDLLDKFQMRDCTPVPTPQAKRVILRKEKTLTQEQIAARRLIKEGLVRGTRPDIANAVRELSKYHSCYSKTHYRVAQRVLKYLKGTSKYGIHYNGNSTFKLEPYSDASFANAYKERKSVTGYVSLLAGACIT</sequence>
<proteinExistence type="predicted"/>
<gene>
    <name evidence="2" type="ORF">PHPALM_37222</name>
</gene>
<evidence type="ECO:0000313" key="2">
    <source>
        <dbReference type="EMBL" id="POM58174.1"/>
    </source>
</evidence>
<dbReference type="InterPro" id="IPR013103">
    <property type="entry name" value="RVT_2"/>
</dbReference>
<keyword evidence="3" id="KW-1185">Reference proteome</keyword>
<dbReference type="PANTHER" id="PTHR11439:SF440">
    <property type="entry name" value="INTEGRASE CATALYTIC DOMAIN-CONTAINING PROTEIN"/>
    <property type="match status" value="1"/>
</dbReference>
<dbReference type="AlphaFoldDB" id="A0A2P4WXZ4"/>
<evidence type="ECO:0000313" key="3">
    <source>
        <dbReference type="Proteomes" id="UP000237271"/>
    </source>
</evidence>
<reference evidence="2 3" key="1">
    <citation type="journal article" date="2017" name="Genome Biol. Evol.">
        <title>Phytophthora megakarya and P. palmivora, closely related causal agents of cacao black pod rot, underwent increases in genome sizes and gene numbers by different mechanisms.</title>
        <authorList>
            <person name="Ali S.S."/>
            <person name="Shao J."/>
            <person name="Lary D.J."/>
            <person name="Kronmiller B."/>
            <person name="Shen D."/>
            <person name="Strem M.D."/>
            <person name="Amoako-Attah I."/>
            <person name="Akrofi A.Y."/>
            <person name="Begoude B.A."/>
            <person name="Ten Hoopen G.M."/>
            <person name="Coulibaly K."/>
            <person name="Kebe B.I."/>
            <person name="Melnick R.L."/>
            <person name="Guiltinan M.J."/>
            <person name="Tyler B.M."/>
            <person name="Meinhardt L.W."/>
            <person name="Bailey B.A."/>
        </authorList>
    </citation>
    <scope>NUCLEOTIDE SEQUENCE [LARGE SCALE GENOMIC DNA]</scope>
    <source>
        <strain evidence="3">sbr112.9</strain>
    </source>
</reference>
<comment type="caution">
    <text evidence="2">The sequence shown here is derived from an EMBL/GenBank/DDBJ whole genome shotgun (WGS) entry which is preliminary data.</text>
</comment>
<evidence type="ECO:0000259" key="1">
    <source>
        <dbReference type="Pfam" id="PF07727"/>
    </source>
</evidence>
<protein>
    <recommendedName>
        <fullName evidence="1">Reverse transcriptase Ty1/copia-type domain-containing protein</fullName>
    </recommendedName>
</protein>
<dbReference type="OrthoDB" id="126161at2759"/>
<name>A0A2P4WXZ4_9STRA</name>
<accession>A0A2P4WXZ4</accession>